<accession>A0ABP0ATA7</accession>
<keyword evidence="3" id="KW-1185">Reference proteome</keyword>
<feature type="domain" description="DUF7791" evidence="1">
    <location>
        <begin position="11"/>
        <end position="97"/>
    </location>
</feature>
<evidence type="ECO:0000259" key="1">
    <source>
        <dbReference type="Pfam" id="PF25053"/>
    </source>
</evidence>
<evidence type="ECO:0000313" key="3">
    <source>
        <dbReference type="Proteomes" id="UP001642405"/>
    </source>
</evidence>
<proteinExistence type="predicted"/>
<dbReference type="Proteomes" id="UP001642405">
    <property type="component" value="Unassembled WGS sequence"/>
</dbReference>
<reference evidence="2 3" key="1">
    <citation type="submission" date="2024-01" db="EMBL/GenBank/DDBJ databases">
        <authorList>
            <person name="Allen C."/>
            <person name="Tagirdzhanova G."/>
        </authorList>
    </citation>
    <scope>NUCLEOTIDE SEQUENCE [LARGE SCALE GENOMIC DNA]</scope>
</reference>
<protein>
    <recommendedName>
        <fullName evidence="1">DUF7791 domain-containing protein</fullName>
    </recommendedName>
</protein>
<dbReference type="Pfam" id="PF25053">
    <property type="entry name" value="DUF7791"/>
    <property type="match status" value="1"/>
</dbReference>
<gene>
    <name evidence="2" type="ORF">SCUCBS95973_000795</name>
</gene>
<organism evidence="2 3">
    <name type="scientific">Sporothrix curviconia</name>
    <dbReference type="NCBI Taxonomy" id="1260050"/>
    <lineage>
        <taxon>Eukaryota</taxon>
        <taxon>Fungi</taxon>
        <taxon>Dikarya</taxon>
        <taxon>Ascomycota</taxon>
        <taxon>Pezizomycotina</taxon>
        <taxon>Sordariomycetes</taxon>
        <taxon>Sordariomycetidae</taxon>
        <taxon>Ophiostomatales</taxon>
        <taxon>Ophiostomataceae</taxon>
        <taxon>Sporothrix</taxon>
    </lineage>
</organism>
<name>A0ABP0ATA7_9PEZI</name>
<dbReference type="InterPro" id="IPR056693">
    <property type="entry name" value="DUF7791"/>
</dbReference>
<dbReference type="EMBL" id="CAWUHB010000003">
    <property type="protein sequence ID" value="CAK7210473.1"/>
    <property type="molecule type" value="Genomic_DNA"/>
</dbReference>
<evidence type="ECO:0000313" key="2">
    <source>
        <dbReference type="EMBL" id="CAK7210473.1"/>
    </source>
</evidence>
<comment type="caution">
    <text evidence="2">The sequence shown here is derived from an EMBL/GenBank/DDBJ whole genome shotgun (WGS) entry which is preliminary data.</text>
</comment>
<sequence length="178" mass="19846">MDAGYALTRPPDFDVLHFDEHSQLFRTCRRRINAHCGGLLDITTRGIEFIHRTVIDFLKTGPMQDFLASKTPPGFHPSLAALRSVIFLFRCMVQTVATASDDADAADIEEVVSHLHYCLFSIRPALDEDHDATTELLAGFERINLEETLLLTANGRALQMALGGAMRKSLVFKWTGVL</sequence>